<evidence type="ECO:0000313" key="5">
    <source>
        <dbReference type="EMBL" id="MDP9900579.1"/>
    </source>
</evidence>
<keyword evidence="1 3" id="KW-0732">Signal</keyword>
<comment type="caution">
    <text evidence="5">The sequence shown here is derived from an EMBL/GenBank/DDBJ whole genome shotgun (WGS) entry which is preliminary data.</text>
</comment>
<dbReference type="SUPFAM" id="SSF48317">
    <property type="entry name" value="Acid phosphatase/Vanadium-dependent haloperoxidase"/>
    <property type="match status" value="1"/>
</dbReference>
<evidence type="ECO:0000256" key="1">
    <source>
        <dbReference type="ARBA" id="ARBA00022729"/>
    </source>
</evidence>
<organism evidence="5 6">
    <name type="scientific">Variovorax ginsengisoli</name>
    <dbReference type="NCBI Taxonomy" id="363844"/>
    <lineage>
        <taxon>Bacteria</taxon>
        <taxon>Pseudomonadati</taxon>
        <taxon>Pseudomonadota</taxon>
        <taxon>Betaproteobacteria</taxon>
        <taxon>Burkholderiales</taxon>
        <taxon>Comamonadaceae</taxon>
        <taxon>Variovorax</taxon>
    </lineage>
</organism>
<evidence type="ECO:0000256" key="3">
    <source>
        <dbReference type="SAM" id="SignalP"/>
    </source>
</evidence>
<evidence type="ECO:0000256" key="2">
    <source>
        <dbReference type="SAM" id="MobiDB-lite"/>
    </source>
</evidence>
<dbReference type="InterPro" id="IPR013425">
    <property type="entry name" value="Autotrns_rpt"/>
</dbReference>
<evidence type="ECO:0000259" key="4">
    <source>
        <dbReference type="SMART" id="SM00014"/>
    </source>
</evidence>
<name>A0ABT9S8B4_9BURK</name>
<feature type="chain" id="PRO_5045251990" evidence="3">
    <location>
        <begin position="23"/>
        <end position="665"/>
    </location>
</feature>
<dbReference type="InterPro" id="IPR001011">
    <property type="entry name" value="Acid_Pase_classA_bac"/>
</dbReference>
<protein>
    <submittedName>
        <fullName evidence="5">Autotransporter-associated beta strand protein</fullName>
    </submittedName>
</protein>
<sequence>MAPFLSSCRPFVLTLVAALCLAACGGGNDAVHTSTSAPAGSTSPGVAAATPPKDLGFTDSAPVPDAQRIPPFVDNVASNQRGDARYATKETNAGVRVVAGFLDVWQPSTLLVDAGAAAPARDGFPAVAASTWSGVPGDATDGKVLNAAVLGSNIQYVVDRTNQRTAAQELAAYLDDRRGKGYSISDGMGPLTAAWRAASRQTTSITGIAADATTVRYDDTGNDSGVGGSANPDFGTVVDLINNIGENGSTEPAKRYFKYARPWRWSSSVKVVPALEPAKSSTPATDGGFISGHTAEAVRKAIAVAYVVPERYQEMLARGLELGENRILAGMHSPLDVIGGRVHGQAVAVASLSTGANAARKTAARAQAQATLMTAVGAASPAALNDFAHSQGSDTDRFADHAAARADYLRRLTFGFKQIGDTTLPAVVPKGAEVLLETRLPYLDAMQRRVVLKTTALPSGYPVMDDAEGWGRLNLFDAGDGYGAFNGDVVVTMDASLGGFHALDSWRNDIGGAGKLSKRGSGTLRLGGKNSYSGGTQLVAGTLQADSVSAFGAGDVYVGAGTLVCNAAAPVAVAGAYAQLDGATLQLNLGGNGAGRLRVAGVAILGGTLNLRFAAGAVPSVGDTLTLVTAGSVTGRFSAISVPGFKVTPTYTGKEVLLHIDALGA</sequence>
<dbReference type="NCBIfam" id="TIGR02601">
    <property type="entry name" value="autotrns_rpt"/>
    <property type="match status" value="1"/>
</dbReference>
<dbReference type="EMBL" id="JAUSRO010000008">
    <property type="protein sequence ID" value="MDP9900579.1"/>
    <property type="molecule type" value="Genomic_DNA"/>
</dbReference>
<dbReference type="Proteomes" id="UP001226867">
    <property type="component" value="Unassembled WGS sequence"/>
</dbReference>
<feature type="compositionally biased region" description="Low complexity" evidence="2">
    <location>
        <begin position="33"/>
        <end position="45"/>
    </location>
</feature>
<dbReference type="InterPro" id="IPR000326">
    <property type="entry name" value="PAP2/HPO"/>
</dbReference>
<dbReference type="RefSeq" id="WP_307690385.1">
    <property type="nucleotide sequence ID" value="NZ_JAUSRO010000008.1"/>
</dbReference>
<reference evidence="5 6" key="1">
    <citation type="submission" date="2023-07" db="EMBL/GenBank/DDBJ databases">
        <title>Sorghum-associated microbial communities from plants grown in Nebraska, USA.</title>
        <authorList>
            <person name="Schachtman D."/>
        </authorList>
    </citation>
    <scope>NUCLEOTIDE SEQUENCE [LARGE SCALE GENOMIC DNA]</scope>
    <source>
        <strain evidence="5 6">DS1607</strain>
    </source>
</reference>
<dbReference type="CDD" id="cd03397">
    <property type="entry name" value="PAP2_acid_phosphatase"/>
    <property type="match status" value="1"/>
</dbReference>
<dbReference type="SMART" id="SM00014">
    <property type="entry name" value="acidPPc"/>
    <property type="match status" value="1"/>
</dbReference>
<feature type="signal peptide" evidence="3">
    <location>
        <begin position="1"/>
        <end position="22"/>
    </location>
</feature>
<accession>A0ABT9S8B4</accession>
<feature type="region of interest" description="Disordered" evidence="2">
    <location>
        <begin position="33"/>
        <end position="61"/>
    </location>
</feature>
<keyword evidence="6" id="KW-1185">Reference proteome</keyword>
<gene>
    <name evidence="5" type="ORF">J2W36_002845</name>
</gene>
<dbReference type="InterPro" id="IPR036938">
    <property type="entry name" value="PAP2/HPO_sf"/>
</dbReference>
<proteinExistence type="predicted"/>
<dbReference type="Gene3D" id="1.20.144.10">
    <property type="entry name" value="Phosphatidic acid phosphatase type 2/haloperoxidase"/>
    <property type="match status" value="1"/>
</dbReference>
<dbReference type="Pfam" id="PF01569">
    <property type="entry name" value="PAP2"/>
    <property type="match status" value="1"/>
</dbReference>
<dbReference type="Pfam" id="PF12951">
    <property type="entry name" value="PATR"/>
    <property type="match status" value="1"/>
</dbReference>
<evidence type="ECO:0000313" key="6">
    <source>
        <dbReference type="Proteomes" id="UP001226867"/>
    </source>
</evidence>
<feature type="domain" description="Phosphatidic acid phosphatase type 2/haloperoxidase" evidence="4">
    <location>
        <begin position="237"/>
        <end position="352"/>
    </location>
</feature>